<dbReference type="AlphaFoldDB" id="A0A1T2XL37"/>
<feature type="coiled-coil region" evidence="1">
    <location>
        <begin position="424"/>
        <end position="451"/>
    </location>
</feature>
<dbReference type="OrthoDB" id="6397230at2"/>
<keyword evidence="1" id="KW-0175">Coiled coil</keyword>
<proteinExistence type="predicted"/>
<dbReference type="Gene3D" id="3.40.50.300">
    <property type="entry name" value="P-loop containing nucleotide triphosphate hydrolases"/>
    <property type="match status" value="1"/>
</dbReference>
<gene>
    <name evidence="2" type="ORF">BVG16_07605</name>
</gene>
<name>A0A1T2XL37_9BACL</name>
<dbReference type="RefSeq" id="WP_078497920.1">
    <property type="nucleotide sequence ID" value="NZ_MSZX01000002.1"/>
</dbReference>
<dbReference type="InterPro" id="IPR027417">
    <property type="entry name" value="P-loop_NTPase"/>
</dbReference>
<reference evidence="2 3" key="1">
    <citation type="submission" date="2017-01" db="EMBL/GenBank/DDBJ databases">
        <title>Genome analysis of Paenibacillus selenitrireducens ES3-24.</title>
        <authorList>
            <person name="Xu D."/>
            <person name="Yao R."/>
            <person name="Zheng S."/>
        </authorList>
    </citation>
    <scope>NUCLEOTIDE SEQUENCE [LARGE SCALE GENOMIC DNA]</scope>
    <source>
        <strain evidence="2 3">ES3-24</strain>
    </source>
</reference>
<dbReference type="EMBL" id="MSZX01000002">
    <property type="protein sequence ID" value="OPA80577.1"/>
    <property type="molecule type" value="Genomic_DNA"/>
</dbReference>
<evidence type="ECO:0008006" key="4">
    <source>
        <dbReference type="Google" id="ProtNLM"/>
    </source>
</evidence>
<accession>A0A1T2XL37</accession>
<protein>
    <recommendedName>
        <fullName evidence="4">Rad50/SbcC-type AAA domain-containing protein</fullName>
    </recommendedName>
</protein>
<evidence type="ECO:0000256" key="1">
    <source>
        <dbReference type="SAM" id="Coils"/>
    </source>
</evidence>
<evidence type="ECO:0000313" key="3">
    <source>
        <dbReference type="Proteomes" id="UP000190188"/>
    </source>
</evidence>
<comment type="caution">
    <text evidence="2">The sequence shown here is derived from an EMBL/GenBank/DDBJ whole genome shotgun (WGS) entry which is preliminary data.</text>
</comment>
<organism evidence="2 3">
    <name type="scientific">Paenibacillus selenitireducens</name>
    <dbReference type="NCBI Taxonomy" id="1324314"/>
    <lineage>
        <taxon>Bacteria</taxon>
        <taxon>Bacillati</taxon>
        <taxon>Bacillota</taxon>
        <taxon>Bacilli</taxon>
        <taxon>Bacillales</taxon>
        <taxon>Paenibacillaceae</taxon>
        <taxon>Paenibacillus</taxon>
    </lineage>
</organism>
<sequence length="675" mass="77634">MLRIKRLKIEIMTSNGVYGFDNTFTEGLNFIASEDNTCGKSSIIAAIYYCLGFEEIIGGKGEKVLTSVYKTSIEEGESIWPVLESGAYLEISNGKEVITIYRAAKMENRDNKLITVYHCGIDEIGDPNKLTEDMYVHMPNSTVNKKGFHSYLETFLHIELPLVPASDDGTRKLYLQLIFSGMFIEQKHGWADILSGIPVLGIRESKKRVLEFIMHLDTLENEKKKDYLRTLDNSIKHEWDSLIKELIVLTNRETCTPQGLPLTPKILSEEDYSKISINKDNDSIDEYIEDLKEQYNNLTIMKPKIVDNFDEIQTELNETETSIEEFERELYKHRSLLYSENSSIDKLTNNLEIIDTDIRNNKDAARLRNLGSELDLATSKDTCPLCNQAIQDTLIPDTSHIQVMSIDENIRHLNAQKEMLEFAQSSHRRNKEKIQEKITQLENSLFTLRSLAKSLRNDLYSINDNISESIIHKRLQLDSEINSLNRMSEFFNNQKLKLKELSDAWKDYLKDKSTLPKKKFSDLDDEKIRTLRNHFISNLTQFGYKSILNLNQVEISSESYLPVIEGFDMKFDSSASDNVRAIWAFVLALLQTSNDKSGNHPGVLIFDEPAQHSIVINDMEKFFDYIIKLKNSQVIIGITVKDSDTRQAISKLPAEKYNLIRVPNKAFRKLPLENE</sequence>
<dbReference type="Proteomes" id="UP000190188">
    <property type="component" value="Unassembled WGS sequence"/>
</dbReference>
<dbReference type="STRING" id="1324314.BVG16_07605"/>
<keyword evidence="3" id="KW-1185">Reference proteome</keyword>
<evidence type="ECO:0000313" key="2">
    <source>
        <dbReference type="EMBL" id="OPA80577.1"/>
    </source>
</evidence>